<dbReference type="AlphaFoldDB" id="A0A520MXJ3"/>
<dbReference type="SUPFAM" id="SSF54909">
    <property type="entry name" value="Dimeric alpha+beta barrel"/>
    <property type="match status" value="1"/>
</dbReference>
<evidence type="ECO:0000313" key="2">
    <source>
        <dbReference type="EMBL" id="RZO25899.1"/>
    </source>
</evidence>
<dbReference type="Proteomes" id="UP000315825">
    <property type="component" value="Unassembled WGS sequence"/>
</dbReference>
<dbReference type="PANTHER" id="PTHR41521">
    <property type="match status" value="1"/>
</dbReference>
<feature type="domain" description="DUF1330" evidence="1">
    <location>
        <begin position="4"/>
        <end position="94"/>
    </location>
</feature>
<evidence type="ECO:0000313" key="3">
    <source>
        <dbReference type="Proteomes" id="UP000315825"/>
    </source>
</evidence>
<name>A0A520MXJ3_9GAMM</name>
<dbReference type="Pfam" id="PF07045">
    <property type="entry name" value="DUF1330"/>
    <property type="match status" value="1"/>
</dbReference>
<protein>
    <submittedName>
        <fullName evidence="2">DUF1330 domain-containing protein</fullName>
    </submittedName>
</protein>
<comment type="caution">
    <text evidence="2">The sequence shown here is derived from an EMBL/GenBank/DDBJ whole genome shotgun (WGS) entry which is preliminary data.</text>
</comment>
<reference evidence="2 3" key="1">
    <citation type="submission" date="2019-02" db="EMBL/GenBank/DDBJ databases">
        <title>Prokaryotic population dynamics and viral predation in marine succession experiment using metagenomics: the confinement effect.</title>
        <authorList>
            <person name="Haro-Moreno J.M."/>
            <person name="Rodriguez-Valera F."/>
            <person name="Lopez-Perez M."/>
        </authorList>
    </citation>
    <scope>NUCLEOTIDE SEQUENCE [LARGE SCALE GENOMIC DNA]</scope>
    <source>
        <strain evidence="2">MED-G159</strain>
    </source>
</reference>
<sequence length="104" mass="11918">MSGKVYIVANLEVITDRNKFRDYERGLVKSLGRHGGTLHSFSDNVECLEGDNPPKGRLVIFSFPTNQNADAWWADEEYQEASNIRRKYSVTNFIAKLDELPPRN</sequence>
<accession>A0A520MXJ3</accession>
<proteinExistence type="predicted"/>
<dbReference type="EMBL" id="SHBE01000008">
    <property type="protein sequence ID" value="RZO25899.1"/>
    <property type="molecule type" value="Genomic_DNA"/>
</dbReference>
<dbReference type="InterPro" id="IPR011008">
    <property type="entry name" value="Dimeric_a/b-barrel"/>
</dbReference>
<dbReference type="InterPro" id="IPR010753">
    <property type="entry name" value="DUF1330"/>
</dbReference>
<evidence type="ECO:0000259" key="1">
    <source>
        <dbReference type="Pfam" id="PF07045"/>
    </source>
</evidence>
<gene>
    <name evidence="2" type="ORF">EVA92_04080</name>
</gene>
<dbReference type="Gene3D" id="3.30.70.100">
    <property type="match status" value="1"/>
</dbReference>
<dbReference type="PANTHER" id="PTHR41521:SF4">
    <property type="entry name" value="BLR0684 PROTEIN"/>
    <property type="match status" value="1"/>
</dbReference>
<organism evidence="2 3">
    <name type="scientific">SAR86 cluster bacterium</name>
    <dbReference type="NCBI Taxonomy" id="2030880"/>
    <lineage>
        <taxon>Bacteria</taxon>
        <taxon>Pseudomonadati</taxon>
        <taxon>Pseudomonadota</taxon>
        <taxon>Gammaproteobacteria</taxon>
        <taxon>SAR86 cluster</taxon>
    </lineage>
</organism>